<proteinExistence type="inferred from homology"/>
<dbReference type="InterPro" id="IPR015815">
    <property type="entry name" value="HIBADH-related"/>
</dbReference>
<feature type="active site" evidence="4">
    <location>
        <position position="174"/>
    </location>
</feature>
<dbReference type="InterPro" id="IPR013328">
    <property type="entry name" value="6PGD_dom2"/>
</dbReference>
<dbReference type="InterPro" id="IPR029154">
    <property type="entry name" value="HIBADH-like_NADP-bd"/>
</dbReference>
<keyword evidence="3" id="KW-0520">NAD</keyword>
<dbReference type="OrthoDB" id="3185659at2"/>
<name>A0A318RKU9_WILLI</name>
<dbReference type="Gene3D" id="3.40.50.720">
    <property type="entry name" value="NAD(P)-binding Rossmann-like Domain"/>
    <property type="match status" value="1"/>
</dbReference>
<evidence type="ECO:0000256" key="3">
    <source>
        <dbReference type="ARBA" id="ARBA00023027"/>
    </source>
</evidence>
<dbReference type="InterPro" id="IPR002204">
    <property type="entry name" value="3-OH-isobutyrate_DH-rel_CS"/>
</dbReference>
<feature type="domain" description="3-hydroxyisobutyrate dehydrogenase-like NAD-binding" evidence="6">
    <location>
        <begin position="168"/>
        <end position="288"/>
    </location>
</feature>
<evidence type="ECO:0000256" key="4">
    <source>
        <dbReference type="PIRSR" id="PIRSR000103-1"/>
    </source>
</evidence>
<dbReference type="Proteomes" id="UP000247591">
    <property type="component" value="Unassembled WGS sequence"/>
</dbReference>
<evidence type="ECO:0000256" key="1">
    <source>
        <dbReference type="ARBA" id="ARBA00009080"/>
    </source>
</evidence>
<dbReference type="GO" id="GO:0016616">
    <property type="term" value="F:oxidoreductase activity, acting on the CH-OH group of donors, NAD or NADP as acceptor"/>
    <property type="evidence" value="ECO:0007669"/>
    <property type="project" value="TreeGrafter"/>
</dbReference>
<evidence type="ECO:0000259" key="6">
    <source>
        <dbReference type="Pfam" id="PF14833"/>
    </source>
</evidence>
<dbReference type="AlphaFoldDB" id="A0A318RKU9"/>
<dbReference type="InterPro" id="IPR006115">
    <property type="entry name" value="6PGDH_NADP-bd"/>
</dbReference>
<evidence type="ECO:0000313" key="7">
    <source>
        <dbReference type="EMBL" id="PYE16299.1"/>
    </source>
</evidence>
<dbReference type="RefSeq" id="WP_110470184.1">
    <property type="nucleotide sequence ID" value="NZ_QJSP01000008.1"/>
</dbReference>
<dbReference type="InterPro" id="IPR036291">
    <property type="entry name" value="NAD(P)-bd_dom_sf"/>
</dbReference>
<dbReference type="PIRSF" id="PIRSF000103">
    <property type="entry name" value="HIBADH"/>
    <property type="match status" value="1"/>
</dbReference>
<dbReference type="Pfam" id="PF03446">
    <property type="entry name" value="NAD_binding_2"/>
    <property type="match status" value="1"/>
</dbReference>
<dbReference type="PANTHER" id="PTHR22981:SF7">
    <property type="entry name" value="3-HYDROXYISOBUTYRATE DEHYDROGENASE, MITOCHONDRIAL"/>
    <property type="match status" value="1"/>
</dbReference>
<dbReference type="SUPFAM" id="SSF48179">
    <property type="entry name" value="6-phosphogluconate dehydrogenase C-terminal domain-like"/>
    <property type="match status" value="1"/>
</dbReference>
<feature type="domain" description="6-phosphogluconate dehydrogenase NADP-binding" evidence="5">
    <location>
        <begin position="9"/>
        <end position="163"/>
    </location>
</feature>
<evidence type="ECO:0000259" key="5">
    <source>
        <dbReference type="Pfam" id="PF03446"/>
    </source>
</evidence>
<dbReference type="SUPFAM" id="SSF51735">
    <property type="entry name" value="NAD(P)-binding Rossmann-fold domains"/>
    <property type="match status" value="1"/>
</dbReference>
<dbReference type="PROSITE" id="PS00895">
    <property type="entry name" value="3_HYDROXYISOBUT_DH"/>
    <property type="match status" value="1"/>
</dbReference>
<dbReference type="PANTHER" id="PTHR22981">
    <property type="entry name" value="3-HYDROXYISOBUTYRATE DEHYDROGENASE-RELATED"/>
    <property type="match status" value="1"/>
</dbReference>
<dbReference type="GO" id="GO:0016054">
    <property type="term" value="P:organic acid catabolic process"/>
    <property type="evidence" value="ECO:0007669"/>
    <property type="project" value="UniProtKB-ARBA"/>
</dbReference>
<organism evidence="7 8">
    <name type="scientific">Williamsia limnetica</name>
    <dbReference type="NCBI Taxonomy" id="882452"/>
    <lineage>
        <taxon>Bacteria</taxon>
        <taxon>Bacillati</taxon>
        <taxon>Actinomycetota</taxon>
        <taxon>Actinomycetes</taxon>
        <taxon>Mycobacteriales</taxon>
        <taxon>Nocardiaceae</taxon>
        <taxon>Williamsia</taxon>
    </lineage>
</organism>
<dbReference type="GO" id="GO:0050661">
    <property type="term" value="F:NADP binding"/>
    <property type="evidence" value="ECO:0007669"/>
    <property type="project" value="InterPro"/>
</dbReference>
<keyword evidence="2" id="KW-0560">Oxidoreductase</keyword>
<dbReference type="Gene3D" id="1.10.1040.10">
    <property type="entry name" value="N-(1-d-carboxylethyl)-l-norvaline Dehydrogenase, domain 2"/>
    <property type="match status" value="1"/>
</dbReference>
<dbReference type="InterPro" id="IPR008927">
    <property type="entry name" value="6-PGluconate_DH-like_C_sf"/>
</dbReference>
<evidence type="ECO:0000313" key="8">
    <source>
        <dbReference type="Proteomes" id="UP000247591"/>
    </source>
</evidence>
<comment type="similarity">
    <text evidence="1">Belongs to the HIBADH-related family.</text>
</comment>
<dbReference type="GO" id="GO:0051287">
    <property type="term" value="F:NAD binding"/>
    <property type="evidence" value="ECO:0007669"/>
    <property type="project" value="InterPro"/>
</dbReference>
<keyword evidence="8" id="KW-1185">Reference proteome</keyword>
<evidence type="ECO:0000256" key="2">
    <source>
        <dbReference type="ARBA" id="ARBA00023002"/>
    </source>
</evidence>
<comment type="caution">
    <text evidence="7">The sequence shown here is derived from an EMBL/GenBank/DDBJ whole genome shotgun (WGS) entry which is preliminary data.</text>
</comment>
<sequence length="296" mass="29608">MTARAASSVAFIGLGNMGAQMSGRLIAAGYDVVGFDPTEAAREALVAAGGSAAASASDAVSGADFVVLMLPSSRVVEKVLGDTAVLSALGAGTTVVDMSSSEPLSTVELAKVVDKAGAVLVDAPVSGGVAGAAAGSLTIMVGGSDESVSRIKDLLAPMGTMTHVGDVGCGHALKSINNLMAAVGLLVTSEGVAIGKQFGLDPALVVSMVNASSGQNAATDVKFPRFVIPETYNSGFALELMLKDMRIATTLASQIGVATPLGERAVEVWASAHDDLGPGADQTEIARWTFGNSKAP</sequence>
<reference evidence="7 8" key="1">
    <citation type="submission" date="2018-06" db="EMBL/GenBank/DDBJ databases">
        <title>Genomic Encyclopedia of Type Strains, Phase IV (KMG-IV): sequencing the most valuable type-strain genomes for metagenomic binning, comparative biology and taxonomic classification.</title>
        <authorList>
            <person name="Goeker M."/>
        </authorList>
    </citation>
    <scope>NUCLEOTIDE SEQUENCE [LARGE SCALE GENOMIC DNA]</scope>
    <source>
        <strain evidence="7 8">DSM 45521</strain>
    </source>
</reference>
<gene>
    <name evidence="7" type="ORF">DFR67_10850</name>
</gene>
<accession>A0A318RKU9</accession>
<protein>
    <submittedName>
        <fullName evidence="7">3-hydroxyisobutyrate dehydrogenase</fullName>
    </submittedName>
</protein>
<dbReference type="EMBL" id="QJSP01000008">
    <property type="protein sequence ID" value="PYE16299.1"/>
    <property type="molecule type" value="Genomic_DNA"/>
</dbReference>
<dbReference type="Pfam" id="PF14833">
    <property type="entry name" value="NAD_binding_11"/>
    <property type="match status" value="1"/>
</dbReference>